<gene>
    <name evidence="1" type="ORF">ASTO00021_LOCUS19030</name>
</gene>
<accession>A0A7S3PSW3</accession>
<protein>
    <submittedName>
        <fullName evidence="1">Uncharacterized protein</fullName>
    </submittedName>
</protein>
<organism evidence="1">
    <name type="scientific">Aplanochytrium stocchinoi</name>
    <dbReference type="NCBI Taxonomy" id="215587"/>
    <lineage>
        <taxon>Eukaryota</taxon>
        <taxon>Sar</taxon>
        <taxon>Stramenopiles</taxon>
        <taxon>Bigyra</taxon>
        <taxon>Labyrinthulomycetes</taxon>
        <taxon>Thraustochytrida</taxon>
        <taxon>Thraustochytriidae</taxon>
        <taxon>Aplanochytrium</taxon>
    </lineage>
</organism>
<dbReference type="AlphaFoldDB" id="A0A7S3PSW3"/>
<sequence length="108" mass="12436">MFLLTASKAGATTIKYSLAVRKIHLYRKNMHMLRNNSDHTEITKSRKAIQKSKAVHIVVQEGVFGLYRRLETHLGSAVLKEPFLNMSSHEINRIRPFLCFAEIKIEVI</sequence>
<reference evidence="1" key="1">
    <citation type="submission" date="2021-01" db="EMBL/GenBank/DDBJ databases">
        <authorList>
            <person name="Corre E."/>
            <person name="Pelletier E."/>
            <person name="Niang G."/>
            <person name="Scheremetjew M."/>
            <person name="Finn R."/>
            <person name="Kale V."/>
            <person name="Holt S."/>
            <person name="Cochrane G."/>
            <person name="Meng A."/>
            <person name="Brown T."/>
            <person name="Cohen L."/>
        </authorList>
    </citation>
    <scope>NUCLEOTIDE SEQUENCE</scope>
    <source>
        <strain evidence="1">GSBS06</strain>
    </source>
</reference>
<evidence type="ECO:0000313" key="1">
    <source>
        <dbReference type="EMBL" id="CAE0449061.1"/>
    </source>
</evidence>
<proteinExistence type="predicted"/>
<dbReference type="EMBL" id="HBIN01026938">
    <property type="protein sequence ID" value="CAE0449061.1"/>
    <property type="molecule type" value="Transcribed_RNA"/>
</dbReference>
<name>A0A7S3PSW3_9STRA</name>